<protein>
    <submittedName>
        <fullName evidence="1">Uncharacterized protein</fullName>
    </submittedName>
</protein>
<evidence type="ECO:0000313" key="2">
    <source>
        <dbReference type="Proteomes" id="UP001267407"/>
    </source>
</evidence>
<reference evidence="1" key="1">
    <citation type="submission" date="2023-09" db="EMBL/GenBank/DDBJ databases">
        <title>Marinobacter sediminicola sp. nov. and Marinobacter maritimum sp. nov., isolated from marine sediment.</title>
        <authorList>
            <person name="An J."/>
        </authorList>
    </citation>
    <scope>NUCLEOTIDE SEQUENCE</scope>
    <source>
        <strain evidence="1">F60267</strain>
    </source>
</reference>
<dbReference type="RefSeq" id="WP_310966075.1">
    <property type="nucleotide sequence ID" value="NZ_JAVMBO010000010.1"/>
</dbReference>
<name>A0ABU2HG82_9GAMM</name>
<gene>
    <name evidence="1" type="ORF">RKA07_08210</name>
</gene>
<dbReference type="EMBL" id="JAVMBO010000010">
    <property type="protein sequence ID" value="MDS1310087.1"/>
    <property type="molecule type" value="Genomic_DNA"/>
</dbReference>
<sequence>MSFSNDLDQEIVQEISEEYQKAAFWLPFSAIEIKKVFSETQLDELAAFISEIQAAGKSNKKKAEAIEKYSDAALKLLKMTKVIV</sequence>
<proteinExistence type="predicted"/>
<accession>A0ABU2HG82</accession>
<keyword evidence="2" id="KW-1185">Reference proteome</keyword>
<organism evidence="1 2">
    <name type="scientific">Marinobacter xiaoshiensis</name>
    <dbReference type="NCBI Taxonomy" id="3073652"/>
    <lineage>
        <taxon>Bacteria</taxon>
        <taxon>Pseudomonadati</taxon>
        <taxon>Pseudomonadota</taxon>
        <taxon>Gammaproteobacteria</taxon>
        <taxon>Pseudomonadales</taxon>
        <taxon>Marinobacteraceae</taxon>
        <taxon>Marinobacter</taxon>
    </lineage>
</organism>
<dbReference type="Proteomes" id="UP001267407">
    <property type="component" value="Unassembled WGS sequence"/>
</dbReference>
<comment type="caution">
    <text evidence="1">The sequence shown here is derived from an EMBL/GenBank/DDBJ whole genome shotgun (WGS) entry which is preliminary data.</text>
</comment>
<evidence type="ECO:0000313" key="1">
    <source>
        <dbReference type="EMBL" id="MDS1310087.1"/>
    </source>
</evidence>